<dbReference type="Proteomes" id="UP000053317">
    <property type="component" value="Unassembled WGS sequence"/>
</dbReference>
<feature type="region of interest" description="Disordered" evidence="10">
    <location>
        <begin position="272"/>
        <end position="329"/>
    </location>
</feature>
<feature type="compositionally biased region" description="Basic and acidic residues" evidence="10">
    <location>
        <begin position="276"/>
        <end position="286"/>
    </location>
</feature>
<dbReference type="InterPro" id="IPR019258">
    <property type="entry name" value="Mediator_Med4"/>
</dbReference>
<dbReference type="AlphaFoldDB" id="A0A0G2DWA0"/>
<proteinExistence type="inferred from homology"/>
<comment type="function">
    <text evidence="8">Component of the Mediator complex, a coactivator involved in the regulated transcription of nearly all RNA polymerase II-dependent genes. Mediator functions as a bridge to convey information from gene-specific regulatory proteins to the basal RNA polymerase II transcription machinery. Mediator is recruited to promoters by direct interactions with regulatory proteins and serves as a scaffold for the assembly of a functional preinitiation complex with RNA polymerase II and the general transcription factors.</text>
</comment>
<feature type="compositionally biased region" description="Basic and acidic residues" evidence="10">
    <location>
        <begin position="145"/>
        <end position="155"/>
    </location>
</feature>
<comment type="similarity">
    <text evidence="2 8">Belongs to the Mediator complex subunit 4 family.</text>
</comment>
<accession>A0A0G2DWA0</accession>
<comment type="subunit">
    <text evidence="8">Component of the Mediator complex.</text>
</comment>
<dbReference type="PANTHER" id="PTHR13208">
    <property type="entry name" value="MEDIATOR OF RNA POLYMERASE II TRANSCRIPTION SUBUNIT 4"/>
    <property type="match status" value="1"/>
</dbReference>
<feature type="compositionally biased region" description="Polar residues" evidence="10">
    <location>
        <begin position="156"/>
        <end position="165"/>
    </location>
</feature>
<evidence type="ECO:0000256" key="5">
    <source>
        <dbReference type="ARBA" id="ARBA00023163"/>
    </source>
</evidence>
<reference evidence="11 12" key="1">
    <citation type="submission" date="2015-05" db="EMBL/GenBank/DDBJ databases">
        <title>Distinctive expansion of gene families associated with plant cell wall degradation and secondary metabolism in the genomes of grapevine trunk pathogens.</title>
        <authorList>
            <person name="Lawrence D.P."/>
            <person name="Travadon R."/>
            <person name="Rolshausen P.E."/>
            <person name="Baumgartner K."/>
        </authorList>
    </citation>
    <scope>NUCLEOTIDE SEQUENCE [LARGE SCALE GENOMIC DNA]</scope>
    <source>
        <strain evidence="11">UCRPC4</strain>
    </source>
</reference>
<reference evidence="11 12" key="2">
    <citation type="submission" date="2015-05" db="EMBL/GenBank/DDBJ databases">
        <authorList>
            <person name="Morales-Cruz A."/>
            <person name="Amrine K.C."/>
            <person name="Cantu D."/>
        </authorList>
    </citation>
    <scope>NUCLEOTIDE SEQUENCE [LARGE SCALE GENOMIC DNA]</scope>
    <source>
        <strain evidence="11">UCRPC4</strain>
    </source>
</reference>
<dbReference type="GO" id="GO:0070847">
    <property type="term" value="C:core mediator complex"/>
    <property type="evidence" value="ECO:0007669"/>
    <property type="project" value="TreeGrafter"/>
</dbReference>
<dbReference type="EMBL" id="LCWF01000204">
    <property type="protein sequence ID" value="KKY14899.1"/>
    <property type="molecule type" value="Genomic_DNA"/>
</dbReference>
<name>A0A0G2DWA0_PHACM</name>
<evidence type="ECO:0000256" key="10">
    <source>
        <dbReference type="SAM" id="MobiDB-lite"/>
    </source>
</evidence>
<evidence type="ECO:0000256" key="3">
    <source>
        <dbReference type="ARBA" id="ARBA00020629"/>
    </source>
</evidence>
<keyword evidence="6 8" id="KW-0539">Nucleus</keyword>
<feature type="coiled-coil region" evidence="9">
    <location>
        <begin position="63"/>
        <end position="90"/>
    </location>
</feature>
<protein>
    <recommendedName>
        <fullName evidence="3 8">Mediator of RNA polymerase II transcription subunit 4</fullName>
    </recommendedName>
    <alternativeName>
        <fullName evidence="7 8">Mediator complex subunit 4</fullName>
    </alternativeName>
</protein>
<sequence>MDAIIHAPLSSVDSSLTTLISSLQASPTYTTAPAATQSLLSADDELTSALELLATHQQNYARILCLRAEATELEEKVKSLVRKANEFRKGVVIIAPGLLDEDSDDEDEGARDQRSESYRDIPYSSLLTFARGIGKYNAEAAKEAEQHEQRLRIESTQKSSGQDATGSRAEVVVNGISTTTNGVKSDLQPLTAEAKDPEAASKILERAAGWLNQTSEERKNLGALSFPSGERLRRGILGQLQAIQEEHGGGEKGDLAVEREIERMIAIAEGRQVAPKMEDEGTRDMEMGGMGVGTSQEHKAFPGQPSATPQVKDAKKTLNLDLWDESDEE</sequence>
<dbReference type="GO" id="GO:0006357">
    <property type="term" value="P:regulation of transcription by RNA polymerase II"/>
    <property type="evidence" value="ECO:0007669"/>
    <property type="project" value="InterPro"/>
</dbReference>
<keyword evidence="12" id="KW-1185">Reference proteome</keyword>
<dbReference type="PANTHER" id="PTHR13208:SF2">
    <property type="entry name" value="MEDIATOR OF RNA POLYMERASE II TRANSCRIPTION SUBUNIT 4"/>
    <property type="match status" value="1"/>
</dbReference>
<evidence type="ECO:0000256" key="9">
    <source>
        <dbReference type="SAM" id="Coils"/>
    </source>
</evidence>
<gene>
    <name evidence="8" type="primary">MED4</name>
    <name evidence="11" type="ORF">UCRPC4_g06622</name>
</gene>
<evidence type="ECO:0000256" key="7">
    <source>
        <dbReference type="ARBA" id="ARBA00031257"/>
    </source>
</evidence>
<evidence type="ECO:0000256" key="6">
    <source>
        <dbReference type="ARBA" id="ARBA00023242"/>
    </source>
</evidence>
<evidence type="ECO:0000256" key="2">
    <source>
        <dbReference type="ARBA" id="ARBA00009626"/>
    </source>
</evidence>
<comment type="subcellular location">
    <subcellularLocation>
        <location evidence="1 8">Nucleus</location>
    </subcellularLocation>
</comment>
<keyword evidence="8" id="KW-0010">Activator</keyword>
<dbReference type="GO" id="GO:0016592">
    <property type="term" value="C:mediator complex"/>
    <property type="evidence" value="ECO:0007669"/>
    <property type="project" value="InterPro"/>
</dbReference>
<evidence type="ECO:0000256" key="4">
    <source>
        <dbReference type="ARBA" id="ARBA00023015"/>
    </source>
</evidence>
<dbReference type="GO" id="GO:0003712">
    <property type="term" value="F:transcription coregulator activity"/>
    <property type="evidence" value="ECO:0007669"/>
    <property type="project" value="InterPro"/>
</dbReference>
<evidence type="ECO:0000256" key="8">
    <source>
        <dbReference type="RuleBase" id="RU364141"/>
    </source>
</evidence>
<evidence type="ECO:0000256" key="1">
    <source>
        <dbReference type="ARBA" id="ARBA00004123"/>
    </source>
</evidence>
<organism evidence="11 12">
    <name type="scientific">Phaeomoniella chlamydospora</name>
    <name type="common">Phaeoacremonium chlamydosporum</name>
    <dbReference type="NCBI Taxonomy" id="158046"/>
    <lineage>
        <taxon>Eukaryota</taxon>
        <taxon>Fungi</taxon>
        <taxon>Dikarya</taxon>
        <taxon>Ascomycota</taxon>
        <taxon>Pezizomycotina</taxon>
        <taxon>Eurotiomycetes</taxon>
        <taxon>Chaetothyriomycetidae</taxon>
        <taxon>Phaeomoniellales</taxon>
        <taxon>Phaeomoniellaceae</taxon>
        <taxon>Phaeomoniella</taxon>
    </lineage>
</organism>
<keyword evidence="5 8" id="KW-0804">Transcription</keyword>
<keyword evidence="9" id="KW-0175">Coiled coil</keyword>
<comment type="caution">
    <text evidence="11">The sequence shown here is derived from an EMBL/GenBank/DDBJ whole genome shotgun (WGS) entry which is preliminary data.</text>
</comment>
<dbReference type="Pfam" id="PF10018">
    <property type="entry name" value="Med4"/>
    <property type="match status" value="1"/>
</dbReference>
<dbReference type="OrthoDB" id="1929813at2759"/>
<evidence type="ECO:0000313" key="11">
    <source>
        <dbReference type="EMBL" id="KKY14899.1"/>
    </source>
</evidence>
<keyword evidence="4 8" id="KW-0805">Transcription regulation</keyword>
<feature type="region of interest" description="Disordered" evidence="10">
    <location>
        <begin position="145"/>
        <end position="168"/>
    </location>
</feature>
<evidence type="ECO:0000313" key="12">
    <source>
        <dbReference type="Proteomes" id="UP000053317"/>
    </source>
</evidence>